<evidence type="ECO:0000313" key="15">
    <source>
        <dbReference type="Proteomes" id="UP000053001"/>
    </source>
</evidence>
<accession>A0A091PQS8</accession>
<name>A0A091PQS8_LEPDC</name>
<evidence type="ECO:0000256" key="8">
    <source>
        <dbReference type="ARBA" id="ARBA00040383"/>
    </source>
</evidence>
<evidence type="ECO:0000256" key="4">
    <source>
        <dbReference type="ARBA" id="ARBA00022664"/>
    </source>
</evidence>
<feature type="domain" description="RRM" evidence="13">
    <location>
        <begin position="1"/>
        <end position="58"/>
    </location>
</feature>
<evidence type="ECO:0000313" key="14">
    <source>
        <dbReference type="EMBL" id="KFQ09656.1"/>
    </source>
</evidence>
<evidence type="ECO:0000256" key="1">
    <source>
        <dbReference type="ARBA" id="ARBA00004123"/>
    </source>
</evidence>
<evidence type="ECO:0000256" key="2">
    <source>
        <dbReference type="ARBA" id="ARBA00004496"/>
    </source>
</evidence>
<dbReference type="EMBL" id="KK676928">
    <property type="protein sequence ID" value="KFQ09656.1"/>
    <property type="molecule type" value="Genomic_DNA"/>
</dbReference>
<evidence type="ECO:0000256" key="10">
    <source>
        <dbReference type="ARBA" id="ARBA00042740"/>
    </source>
</evidence>
<comment type="subcellular location">
    <subcellularLocation>
        <location evidence="2">Cytoplasm</location>
    </subcellularLocation>
    <subcellularLocation>
        <location evidence="1">Nucleus</location>
    </subcellularLocation>
</comment>
<dbReference type="GO" id="GO:0005634">
    <property type="term" value="C:nucleus"/>
    <property type="evidence" value="ECO:0007669"/>
    <property type="project" value="UniProtKB-SubCell"/>
</dbReference>
<evidence type="ECO:0000259" key="13">
    <source>
        <dbReference type="PROSITE" id="PS50102"/>
    </source>
</evidence>
<feature type="non-terminal residue" evidence="14">
    <location>
        <position position="208"/>
    </location>
</feature>
<dbReference type="SUPFAM" id="SSF54928">
    <property type="entry name" value="RNA-binding domain, RBD"/>
    <property type="match status" value="1"/>
</dbReference>
<dbReference type="FunFam" id="3.30.70.330:FF:000375">
    <property type="entry name" value="RNA binding fox-1 homolog 1"/>
    <property type="match status" value="1"/>
</dbReference>
<dbReference type="InterPro" id="IPR000504">
    <property type="entry name" value="RRM_dom"/>
</dbReference>
<gene>
    <name evidence="14" type="ORF">N330_11685</name>
</gene>
<protein>
    <recommendedName>
        <fullName evidence="8">RNA binding protein fox-1 homolog 2</fullName>
    </recommendedName>
    <alternativeName>
        <fullName evidence="10">Fox-1 homolog B</fullName>
    </alternativeName>
    <alternativeName>
        <fullName evidence="9">RNA-binding motif protein 9</fullName>
    </alternativeName>
    <alternativeName>
        <fullName evidence="11">RNA-binding protein 9</fullName>
    </alternativeName>
</protein>
<sequence length="208" mass="22326">MFGQFSKVLDIEITFNEHGLKGFGFVTFENGADADRAREKLHGIVVVGHKIEVNSSTAQVMTNKKMVTPYANGWKLSPVAGAVYGPELHAASSFQVDVFLGNDTAMPLSGRGGGINMYIPLIFPGFLYPAAATTAAAFQGAHPRGQRRAVYRAVQAVPPTAILAYSSVVYQDRFYRADLYGGHTAYRYAQTATATATTATAAAYNNGF</sequence>
<evidence type="ECO:0000256" key="12">
    <source>
        <dbReference type="PROSITE-ProRule" id="PRU00176"/>
    </source>
</evidence>
<dbReference type="GO" id="GO:0000381">
    <property type="term" value="P:regulation of alternative mRNA splicing, via spliceosome"/>
    <property type="evidence" value="ECO:0007669"/>
    <property type="project" value="InterPro"/>
</dbReference>
<keyword evidence="3" id="KW-0963">Cytoplasm</keyword>
<dbReference type="PANTHER" id="PTHR15597">
    <property type="entry name" value="ATAXIN 2-BINDING PROTEIN 1-RELATED"/>
    <property type="match status" value="1"/>
</dbReference>
<evidence type="ECO:0000256" key="9">
    <source>
        <dbReference type="ARBA" id="ARBA00041605"/>
    </source>
</evidence>
<evidence type="ECO:0000256" key="7">
    <source>
        <dbReference type="ARBA" id="ARBA00023242"/>
    </source>
</evidence>
<dbReference type="GO" id="GO:0008380">
    <property type="term" value="P:RNA splicing"/>
    <property type="evidence" value="ECO:0007669"/>
    <property type="project" value="UniProtKB-KW"/>
</dbReference>
<dbReference type="InterPro" id="IPR025670">
    <property type="entry name" value="Fox-1_C_dom"/>
</dbReference>
<dbReference type="GO" id="GO:0005737">
    <property type="term" value="C:cytoplasm"/>
    <property type="evidence" value="ECO:0007669"/>
    <property type="project" value="UniProtKB-SubCell"/>
</dbReference>
<keyword evidence="7" id="KW-0539">Nucleus</keyword>
<evidence type="ECO:0000256" key="5">
    <source>
        <dbReference type="ARBA" id="ARBA00022884"/>
    </source>
</evidence>
<dbReference type="InterPro" id="IPR047131">
    <property type="entry name" value="RBFOX1-like"/>
</dbReference>
<keyword evidence="4" id="KW-0507">mRNA processing</keyword>
<evidence type="ECO:0000256" key="6">
    <source>
        <dbReference type="ARBA" id="ARBA00023187"/>
    </source>
</evidence>
<dbReference type="Pfam" id="PF12414">
    <property type="entry name" value="Fox-1_C"/>
    <property type="match status" value="1"/>
</dbReference>
<dbReference type="GO" id="GO:0007399">
    <property type="term" value="P:nervous system development"/>
    <property type="evidence" value="ECO:0007669"/>
    <property type="project" value="InterPro"/>
</dbReference>
<keyword evidence="6" id="KW-0508">mRNA splicing</keyword>
<evidence type="ECO:0000256" key="11">
    <source>
        <dbReference type="ARBA" id="ARBA00042922"/>
    </source>
</evidence>
<keyword evidence="5 12" id="KW-0694">RNA-binding</keyword>
<dbReference type="InterPro" id="IPR012677">
    <property type="entry name" value="Nucleotide-bd_a/b_plait_sf"/>
</dbReference>
<dbReference type="Gene3D" id="3.30.70.330">
    <property type="match status" value="1"/>
</dbReference>
<dbReference type="Pfam" id="PF00076">
    <property type="entry name" value="RRM_1"/>
    <property type="match status" value="1"/>
</dbReference>
<dbReference type="AlphaFoldDB" id="A0A091PQS8"/>
<proteinExistence type="predicted"/>
<organism evidence="14 15">
    <name type="scientific">Leptosomus discolor</name>
    <name type="common">Madagascar cuckoo roller</name>
    <name type="synonym">Cuculus discolor</name>
    <dbReference type="NCBI Taxonomy" id="188344"/>
    <lineage>
        <taxon>Eukaryota</taxon>
        <taxon>Metazoa</taxon>
        <taxon>Chordata</taxon>
        <taxon>Craniata</taxon>
        <taxon>Vertebrata</taxon>
        <taxon>Euteleostomi</taxon>
        <taxon>Archelosauria</taxon>
        <taxon>Archosauria</taxon>
        <taxon>Dinosauria</taxon>
        <taxon>Saurischia</taxon>
        <taxon>Theropoda</taxon>
        <taxon>Coelurosauria</taxon>
        <taxon>Aves</taxon>
        <taxon>Neognathae</taxon>
        <taxon>Neoaves</taxon>
        <taxon>Telluraves</taxon>
        <taxon>Coraciimorphae</taxon>
        <taxon>Coraciiformes</taxon>
        <taxon>Leptosomidae</taxon>
        <taxon>Leptosomus</taxon>
    </lineage>
</organism>
<dbReference type="Proteomes" id="UP000053001">
    <property type="component" value="Unassembled WGS sequence"/>
</dbReference>
<dbReference type="PANTHER" id="PTHR15597:SF31">
    <property type="entry name" value="RNA BINDING PROTEIN FOX-1 HOMOLOG 2"/>
    <property type="match status" value="1"/>
</dbReference>
<dbReference type="PhylomeDB" id="A0A091PQS8"/>
<keyword evidence="15" id="KW-1185">Reference proteome</keyword>
<dbReference type="PROSITE" id="PS50102">
    <property type="entry name" value="RRM"/>
    <property type="match status" value="1"/>
</dbReference>
<dbReference type="InterPro" id="IPR035979">
    <property type="entry name" value="RBD_domain_sf"/>
</dbReference>
<dbReference type="GO" id="GO:0006397">
    <property type="term" value="P:mRNA processing"/>
    <property type="evidence" value="ECO:0007669"/>
    <property type="project" value="UniProtKB-KW"/>
</dbReference>
<dbReference type="GO" id="GO:0003729">
    <property type="term" value="F:mRNA binding"/>
    <property type="evidence" value="ECO:0007669"/>
    <property type="project" value="TreeGrafter"/>
</dbReference>
<reference evidence="14 15" key="1">
    <citation type="submission" date="2014-04" db="EMBL/GenBank/DDBJ databases">
        <title>Genome evolution of avian class.</title>
        <authorList>
            <person name="Zhang G."/>
            <person name="Li C."/>
        </authorList>
    </citation>
    <scope>NUCLEOTIDE SEQUENCE [LARGE SCALE GENOMIC DNA]</scope>
    <source>
        <strain evidence="14">BGI_N330</strain>
    </source>
</reference>
<evidence type="ECO:0000256" key="3">
    <source>
        <dbReference type="ARBA" id="ARBA00022490"/>
    </source>
</evidence>